<comment type="caution">
    <text evidence="1">The sequence shown here is derived from an EMBL/GenBank/DDBJ whole genome shotgun (WGS) entry which is preliminary data.</text>
</comment>
<protein>
    <submittedName>
        <fullName evidence="1">Uncharacterized protein</fullName>
    </submittedName>
</protein>
<dbReference type="Proteomes" id="UP000076925">
    <property type="component" value="Unassembled WGS sequence"/>
</dbReference>
<name>A0A139XGX2_9CYAN</name>
<dbReference type="OrthoDB" id="511394at2"/>
<gene>
    <name evidence="1" type="ORF">WA1_01980</name>
</gene>
<dbReference type="RefSeq" id="WP_017741218.1">
    <property type="nucleotide sequence ID" value="NZ_KQ976354.1"/>
</dbReference>
<proteinExistence type="predicted"/>
<evidence type="ECO:0000313" key="2">
    <source>
        <dbReference type="Proteomes" id="UP000076925"/>
    </source>
</evidence>
<sequence length="192" mass="21804">MAWEEFERNGVKGITGDQPIDELAIALTEIASSYEDRFSRKPTIIEIMWAMETVLSSNPKSYVSDPEGLKYGDIIVKRDYEAESDDVDLTEYEASAGIDPPGYIFVSRRGSSQKNLPPIDVIKITILDLRERNLVCEYEILTKDISDQMAQTLILSVVLDEFYDRYFHDKADNIDFINAKSHTQSTVSYASL</sequence>
<evidence type="ECO:0000313" key="1">
    <source>
        <dbReference type="EMBL" id="KYC43940.1"/>
    </source>
</evidence>
<keyword evidence="2" id="KW-1185">Reference proteome</keyword>
<organism evidence="1 2">
    <name type="scientific">Scytonema hofmannii PCC 7110</name>
    <dbReference type="NCBI Taxonomy" id="128403"/>
    <lineage>
        <taxon>Bacteria</taxon>
        <taxon>Bacillati</taxon>
        <taxon>Cyanobacteriota</taxon>
        <taxon>Cyanophyceae</taxon>
        <taxon>Nostocales</taxon>
        <taxon>Scytonemataceae</taxon>
        <taxon>Scytonema</taxon>
    </lineage>
</organism>
<dbReference type="EMBL" id="ANNX02000012">
    <property type="protein sequence ID" value="KYC43940.1"/>
    <property type="molecule type" value="Genomic_DNA"/>
</dbReference>
<reference evidence="1 2" key="1">
    <citation type="journal article" date="2013" name="Genome Biol. Evol.">
        <title>Genomes of Stigonematalean cyanobacteria (subsection V) and the evolution of oxygenic photosynthesis from prokaryotes to plastids.</title>
        <authorList>
            <person name="Dagan T."/>
            <person name="Roettger M."/>
            <person name="Stucken K."/>
            <person name="Landan G."/>
            <person name="Koch R."/>
            <person name="Major P."/>
            <person name="Gould S.B."/>
            <person name="Goremykin V.V."/>
            <person name="Rippka R."/>
            <person name="Tandeau de Marsac N."/>
            <person name="Gugger M."/>
            <person name="Lockhart P.J."/>
            <person name="Allen J.F."/>
            <person name="Brune I."/>
            <person name="Maus I."/>
            <person name="Puhler A."/>
            <person name="Martin W.F."/>
        </authorList>
    </citation>
    <scope>NUCLEOTIDE SEQUENCE [LARGE SCALE GENOMIC DNA]</scope>
    <source>
        <strain evidence="1 2">PCC 7110</strain>
    </source>
</reference>
<accession>A0A139XGX2</accession>
<dbReference type="AlphaFoldDB" id="A0A139XGX2"/>